<dbReference type="Gene3D" id="1.10.630.10">
    <property type="entry name" value="Cytochrome P450"/>
    <property type="match status" value="1"/>
</dbReference>
<dbReference type="InterPro" id="IPR050121">
    <property type="entry name" value="Cytochrome_P450_monoxygenase"/>
</dbReference>
<evidence type="ECO:0000256" key="2">
    <source>
        <dbReference type="ARBA" id="ARBA00022723"/>
    </source>
</evidence>
<keyword evidence="2" id="KW-0479">Metal-binding</keyword>
<comment type="caution">
    <text evidence="4">The sequence shown here is derived from an EMBL/GenBank/DDBJ whole genome shotgun (WGS) entry which is preliminary data.</text>
</comment>
<evidence type="ECO:0000313" key="4">
    <source>
        <dbReference type="EMBL" id="KAK8001003.1"/>
    </source>
</evidence>
<evidence type="ECO:0000256" key="3">
    <source>
        <dbReference type="ARBA" id="ARBA00023004"/>
    </source>
</evidence>
<keyword evidence="4" id="KW-0503">Monooxygenase</keyword>
<accession>A0ABR1R5L4</accession>
<dbReference type="EMBL" id="JAQQWI010000018">
    <property type="protein sequence ID" value="KAK8001003.1"/>
    <property type="molecule type" value="Genomic_DNA"/>
</dbReference>
<sequence length="539" mass="60701">MDSVLAQPMQAFAITVTLITVTVLYRKLYHKRFRQTAHIPQLPPSLLWGHLKIFYDFTMRGKPDRHPDSMMIEMHRSLGEPPLMLIENWPIVPPMVVIPSHHVAEQITKPSSTFPYSAPKAYSVKHLRPLMGYKSIFIYQNEEWKAIRKRFNPGFAPQHLMSLLPVIVEKMTPYLGNIDAYVRNGDMFSLDEITTNLTFDIIGVVSINEDMHAQESDSQGELLLLPWWLAPVPHLRRRRLGERISQRLRAIVRRDFAEMQARKGTSKGPDALRTAVALGLQNVEALTPDVLEETCDQLKTFFFAGHDSTSAVLTWAMYELSRTPHALQCVREELDGLFGKDGAREPAVVRAKLLGPGGDELIHRMRYISAVLKEAMRLHPPAGSMRYAPPGSGFVVSTPDGGAYNLDGCWMYLNHNQIQRDRAVFGDSADDFVPERWLSPTADGFPTGAWRPFERGPRNCIGQELANIELRVLVAMLAQRYDFTKVGVGELDLDQHGLPSLDAKGQFEVKSELYNTFKITGKPVDGMMMKVKLASPAAG</sequence>
<dbReference type="InterPro" id="IPR036396">
    <property type="entry name" value="Cyt_P450_sf"/>
</dbReference>
<dbReference type="CDD" id="cd11051">
    <property type="entry name" value="CYP59-like"/>
    <property type="match status" value="1"/>
</dbReference>
<dbReference type="Proteomes" id="UP001396898">
    <property type="component" value="Unassembled WGS sequence"/>
</dbReference>
<dbReference type="GO" id="GO:0004497">
    <property type="term" value="F:monooxygenase activity"/>
    <property type="evidence" value="ECO:0007669"/>
    <property type="project" value="UniProtKB-KW"/>
</dbReference>
<gene>
    <name evidence="4" type="ORF">PG991_013225</name>
</gene>
<proteinExistence type="predicted"/>
<keyword evidence="3" id="KW-0408">Iron</keyword>
<name>A0ABR1R5L4_9PEZI</name>
<keyword evidence="5" id="KW-1185">Reference proteome</keyword>
<evidence type="ECO:0000256" key="1">
    <source>
        <dbReference type="ARBA" id="ARBA00022617"/>
    </source>
</evidence>
<dbReference type="PANTHER" id="PTHR24305">
    <property type="entry name" value="CYTOCHROME P450"/>
    <property type="match status" value="1"/>
</dbReference>
<keyword evidence="4" id="KW-0560">Oxidoreductase</keyword>
<reference evidence="4 5" key="1">
    <citation type="submission" date="2023-01" db="EMBL/GenBank/DDBJ databases">
        <title>Analysis of 21 Apiospora genomes using comparative genomics revels a genus with tremendous synthesis potential of carbohydrate active enzymes and secondary metabolites.</title>
        <authorList>
            <person name="Sorensen T."/>
        </authorList>
    </citation>
    <scope>NUCLEOTIDE SEQUENCE [LARGE SCALE GENOMIC DNA]</scope>
    <source>
        <strain evidence="4 5">CBS 20057</strain>
    </source>
</reference>
<dbReference type="InterPro" id="IPR001128">
    <property type="entry name" value="Cyt_P450"/>
</dbReference>
<dbReference type="PRINTS" id="PR00463">
    <property type="entry name" value="EP450I"/>
</dbReference>
<dbReference type="PRINTS" id="PR00385">
    <property type="entry name" value="P450"/>
</dbReference>
<dbReference type="SUPFAM" id="SSF48264">
    <property type="entry name" value="Cytochrome P450"/>
    <property type="match status" value="1"/>
</dbReference>
<keyword evidence="1" id="KW-0349">Heme</keyword>
<dbReference type="PANTHER" id="PTHR24305:SF222">
    <property type="entry name" value="CYTOCHROME P450 MONOOXYGENASE STCS"/>
    <property type="match status" value="1"/>
</dbReference>
<dbReference type="InterPro" id="IPR002401">
    <property type="entry name" value="Cyt_P450_E_grp-I"/>
</dbReference>
<organism evidence="4 5">
    <name type="scientific">Apiospora marii</name>
    <dbReference type="NCBI Taxonomy" id="335849"/>
    <lineage>
        <taxon>Eukaryota</taxon>
        <taxon>Fungi</taxon>
        <taxon>Dikarya</taxon>
        <taxon>Ascomycota</taxon>
        <taxon>Pezizomycotina</taxon>
        <taxon>Sordariomycetes</taxon>
        <taxon>Xylariomycetidae</taxon>
        <taxon>Amphisphaeriales</taxon>
        <taxon>Apiosporaceae</taxon>
        <taxon>Apiospora</taxon>
    </lineage>
</organism>
<protein>
    <submittedName>
        <fullName evidence="4">Cytochrome P450 monooxygenase</fullName>
    </submittedName>
</protein>
<evidence type="ECO:0000313" key="5">
    <source>
        <dbReference type="Proteomes" id="UP001396898"/>
    </source>
</evidence>
<dbReference type="Pfam" id="PF00067">
    <property type="entry name" value="p450"/>
    <property type="match status" value="1"/>
</dbReference>